<reference evidence="2 3" key="1">
    <citation type="submission" date="2013-02" db="EMBL/GenBank/DDBJ databases">
        <title>A novel strain isolated from Lonar lake, Maharashtra, India.</title>
        <authorList>
            <person name="Singh A."/>
        </authorList>
    </citation>
    <scope>NUCLEOTIDE SEQUENCE [LARGE SCALE GENOMIC DNA]</scope>
    <source>
        <strain evidence="2 3">AK24</strain>
    </source>
</reference>
<sequence length="56" mass="6466">MENQQQPVKHQKNSKPVEACPTHHYTPNKHTPYVLKNAPTNRENPADLARRHSRIG</sequence>
<accession>R7ZS49</accession>
<feature type="region of interest" description="Disordered" evidence="1">
    <location>
        <begin position="1"/>
        <end position="56"/>
    </location>
</feature>
<proteinExistence type="predicted"/>
<keyword evidence="3" id="KW-1185">Reference proteome</keyword>
<dbReference type="AlphaFoldDB" id="R7ZS49"/>
<protein>
    <submittedName>
        <fullName evidence="2">Uncharacterized protein</fullName>
    </submittedName>
</protein>
<comment type="caution">
    <text evidence="2">The sequence shown here is derived from an EMBL/GenBank/DDBJ whole genome shotgun (WGS) entry which is preliminary data.</text>
</comment>
<organism evidence="2 3">
    <name type="scientific">Lunatimonas lonarensis</name>
    <dbReference type="NCBI Taxonomy" id="1232681"/>
    <lineage>
        <taxon>Bacteria</taxon>
        <taxon>Pseudomonadati</taxon>
        <taxon>Bacteroidota</taxon>
        <taxon>Cytophagia</taxon>
        <taxon>Cytophagales</taxon>
        <taxon>Cyclobacteriaceae</taxon>
    </lineage>
</organism>
<evidence type="ECO:0000313" key="3">
    <source>
        <dbReference type="Proteomes" id="UP000013909"/>
    </source>
</evidence>
<name>R7ZS49_9BACT</name>
<dbReference type="EMBL" id="AQHR01000073">
    <property type="protein sequence ID" value="EON76873.1"/>
    <property type="molecule type" value="Genomic_DNA"/>
</dbReference>
<evidence type="ECO:0000256" key="1">
    <source>
        <dbReference type="SAM" id="MobiDB-lite"/>
    </source>
</evidence>
<evidence type="ECO:0000313" key="2">
    <source>
        <dbReference type="EMBL" id="EON76873.1"/>
    </source>
</evidence>
<dbReference type="Proteomes" id="UP000013909">
    <property type="component" value="Unassembled WGS sequence"/>
</dbReference>
<gene>
    <name evidence="2" type="ORF">ADIS_2744</name>
</gene>